<dbReference type="PATRIC" id="fig|1299334.3.peg.5301"/>
<evidence type="ECO:0000313" key="2">
    <source>
        <dbReference type="EMBL" id="EUA33514.1"/>
    </source>
</evidence>
<sequence length="86" mass="9646">MQYADYTLWQREQFGDLDDSDSPIAAQLAYWEQALAGLPERVDLPTDRPTRRSPITAAPVWRSTGPPRCNCGWPALPASTTRPASW</sequence>
<accession>X8APG7</accession>
<dbReference type="InterPro" id="IPR023213">
    <property type="entry name" value="CAT-like_dom_sf"/>
</dbReference>
<proteinExistence type="predicted"/>
<name>X8APG7_MYCXE</name>
<feature type="region of interest" description="Disordered" evidence="1">
    <location>
        <begin position="41"/>
        <end position="61"/>
    </location>
</feature>
<gene>
    <name evidence="2" type="ORF">I553_7926</name>
</gene>
<comment type="caution">
    <text evidence="2">The sequence shown here is derived from an EMBL/GenBank/DDBJ whole genome shotgun (WGS) entry which is preliminary data.</text>
</comment>
<protein>
    <submittedName>
        <fullName evidence="2">Putative PEPTIDE SYNTHETASE NRP domain protein</fullName>
    </submittedName>
</protein>
<reference evidence="2" key="1">
    <citation type="submission" date="2014-01" db="EMBL/GenBank/DDBJ databases">
        <authorList>
            <person name="Brown-Elliot B."/>
            <person name="Wallace R."/>
            <person name="Lenaerts A."/>
            <person name="Ordway D."/>
            <person name="DeGroote M.A."/>
            <person name="Parker T."/>
            <person name="Sizemore C."/>
            <person name="Tallon L.J."/>
            <person name="Sadzewicz L.K."/>
            <person name="Sengamalay N."/>
            <person name="Fraser C.M."/>
            <person name="Hine E."/>
            <person name="Shefchek K.A."/>
            <person name="Das S.P."/>
            <person name="Tettelin H."/>
        </authorList>
    </citation>
    <scope>NUCLEOTIDE SEQUENCE [LARGE SCALE GENOMIC DNA]</scope>
    <source>
        <strain evidence="2">4042</strain>
    </source>
</reference>
<dbReference type="EMBL" id="JAOB01000047">
    <property type="protein sequence ID" value="EUA33514.1"/>
    <property type="molecule type" value="Genomic_DNA"/>
</dbReference>
<feature type="compositionally biased region" description="Basic and acidic residues" evidence="1">
    <location>
        <begin position="41"/>
        <end position="50"/>
    </location>
</feature>
<dbReference type="AlphaFoldDB" id="X8APG7"/>
<organism evidence="2">
    <name type="scientific">Mycobacterium xenopi 4042</name>
    <dbReference type="NCBI Taxonomy" id="1299334"/>
    <lineage>
        <taxon>Bacteria</taxon>
        <taxon>Bacillati</taxon>
        <taxon>Actinomycetota</taxon>
        <taxon>Actinomycetes</taxon>
        <taxon>Mycobacteriales</taxon>
        <taxon>Mycobacteriaceae</taxon>
        <taxon>Mycobacterium</taxon>
    </lineage>
</organism>
<evidence type="ECO:0000256" key="1">
    <source>
        <dbReference type="SAM" id="MobiDB-lite"/>
    </source>
</evidence>
<dbReference type="Gene3D" id="3.30.559.10">
    <property type="entry name" value="Chloramphenicol acetyltransferase-like domain"/>
    <property type="match status" value="1"/>
</dbReference>